<comment type="caution">
    <text evidence="1">The sequence shown here is derived from an EMBL/GenBank/DDBJ whole genome shotgun (WGS) entry which is preliminary data.</text>
</comment>
<name>A0A9Q3CKQ8_9BASI</name>
<evidence type="ECO:0000313" key="1">
    <source>
        <dbReference type="EMBL" id="MBW0484575.1"/>
    </source>
</evidence>
<gene>
    <name evidence="1" type="ORF">O181_024290</name>
</gene>
<proteinExistence type="predicted"/>
<accession>A0A9Q3CKQ8</accession>
<dbReference type="Proteomes" id="UP000765509">
    <property type="component" value="Unassembled WGS sequence"/>
</dbReference>
<dbReference type="EMBL" id="AVOT02007743">
    <property type="protein sequence ID" value="MBW0484575.1"/>
    <property type="molecule type" value="Genomic_DNA"/>
</dbReference>
<evidence type="ECO:0000313" key="2">
    <source>
        <dbReference type="Proteomes" id="UP000765509"/>
    </source>
</evidence>
<reference evidence="1" key="1">
    <citation type="submission" date="2021-03" db="EMBL/GenBank/DDBJ databases">
        <title>Draft genome sequence of rust myrtle Austropuccinia psidii MF-1, a brazilian biotype.</title>
        <authorList>
            <person name="Quecine M.C."/>
            <person name="Pachon D.M.R."/>
            <person name="Bonatelli M.L."/>
            <person name="Correr F.H."/>
            <person name="Franceschini L.M."/>
            <person name="Leite T.F."/>
            <person name="Margarido G.R.A."/>
            <person name="Almeida C.A."/>
            <person name="Ferrarezi J.A."/>
            <person name="Labate C.A."/>
        </authorList>
    </citation>
    <scope>NUCLEOTIDE SEQUENCE</scope>
    <source>
        <strain evidence="1">MF-1</strain>
    </source>
</reference>
<dbReference type="AlphaFoldDB" id="A0A9Q3CKQ8"/>
<keyword evidence="2" id="KW-1185">Reference proteome</keyword>
<organism evidence="1 2">
    <name type="scientific">Austropuccinia psidii MF-1</name>
    <dbReference type="NCBI Taxonomy" id="1389203"/>
    <lineage>
        <taxon>Eukaryota</taxon>
        <taxon>Fungi</taxon>
        <taxon>Dikarya</taxon>
        <taxon>Basidiomycota</taxon>
        <taxon>Pucciniomycotina</taxon>
        <taxon>Pucciniomycetes</taxon>
        <taxon>Pucciniales</taxon>
        <taxon>Sphaerophragmiaceae</taxon>
        <taxon>Austropuccinia</taxon>
    </lineage>
</organism>
<protein>
    <submittedName>
        <fullName evidence="1">Uncharacterized protein</fullName>
    </submittedName>
</protein>
<sequence length="92" mass="10136">MSSTVRMRKPRTKPKNSVAMLLLLLGLSRDFYFFARRVDITAFHLAAASESAIQGAGKMAIWSLDSRPPISGAQSLPYLMISDFLISEAKST</sequence>